<evidence type="ECO:0000313" key="4">
    <source>
        <dbReference type="Proteomes" id="UP000278962"/>
    </source>
</evidence>
<organism evidence="3 4">
    <name type="scientific">Solirubrobacter pauli</name>
    <dbReference type="NCBI Taxonomy" id="166793"/>
    <lineage>
        <taxon>Bacteria</taxon>
        <taxon>Bacillati</taxon>
        <taxon>Actinomycetota</taxon>
        <taxon>Thermoleophilia</taxon>
        <taxon>Solirubrobacterales</taxon>
        <taxon>Solirubrobacteraceae</taxon>
        <taxon>Solirubrobacter</taxon>
    </lineage>
</organism>
<dbReference type="EMBL" id="RBIL01000003">
    <property type="protein sequence ID" value="RKQ84923.1"/>
    <property type="molecule type" value="Genomic_DNA"/>
</dbReference>
<reference evidence="3 4" key="1">
    <citation type="submission" date="2018-10" db="EMBL/GenBank/DDBJ databases">
        <title>Genomic Encyclopedia of Archaeal and Bacterial Type Strains, Phase II (KMG-II): from individual species to whole genera.</title>
        <authorList>
            <person name="Goeker M."/>
        </authorList>
    </citation>
    <scope>NUCLEOTIDE SEQUENCE [LARGE SCALE GENOMIC DNA]</scope>
    <source>
        <strain evidence="3 4">DSM 14954</strain>
    </source>
</reference>
<name>A0A660KVA2_9ACTN</name>
<feature type="compositionally biased region" description="Low complexity" evidence="2">
    <location>
        <begin position="10"/>
        <end position="23"/>
    </location>
</feature>
<evidence type="ECO:0000256" key="2">
    <source>
        <dbReference type="SAM" id="MobiDB-lite"/>
    </source>
</evidence>
<feature type="coiled-coil region" evidence="1">
    <location>
        <begin position="727"/>
        <end position="778"/>
    </location>
</feature>
<evidence type="ECO:0000313" key="3">
    <source>
        <dbReference type="EMBL" id="RKQ84923.1"/>
    </source>
</evidence>
<gene>
    <name evidence="3" type="ORF">C8N24_6554</name>
</gene>
<dbReference type="Proteomes" id="UP000278962">
    <property type="component" value="Unassembled WGS sequence"/>
</dbReference>
<keyword evidence="1" id="KW-0175">Coiled coil</keyword>
<keyword evidence="4" id="KW-1185">Reference proteome</keyword>
<feature type="region of interest" description="Disordered" evidence="2">
    <location>
        <begin position="1018"/>
        <end position="1044"/>
    </location>
</feature>
<dbReference type="RefSeq" id="WP_121258432.1">
    <property type="nucleotide sequence ID" value="NZ_RBIL01000003.1"/>
</dbReference>
<accession>A0A660KVA2</accession>
<proteinExistence type="predicted"/>
<comment type="caution">
    <text evidence="3">The sequence shown here is derived from an EMBL/GenBank/DDBJ whole genome shotgun (WGS) entry which is preliminary data.</text>
</comment>
<protein>
    <submittedName>
        <fullName evidence="3">Uncharacterized protein</fullName>
    </submittedName>
</protein>
<feature type="region of interest" description="Disordered" evidence="2">
    <location>
        <begin position="1"/>
        <end position="23"/>
    </location>
</feature>
<dbReference type="OrthoDB" id="3320501at2"/>
<evidence type="ECO:0000256" key="1">
    <source>
        <dbReference type="SAM" id="Coils"/>
    </source>
</evidence>
<dbReference type="AlphaFoldDB" id="A0A660KVA2"/>
<sequence length="1044" mass="108489">MSQRDVEAVPQSAPTAAPGAAAPMPVVPLVGRAGSLARMGTDQRAAAVRSLSAGSGNASVARMLSRSILSDLKEFKHGIEIDLPTASTAEKLAEIDRLLGTQGGAFGATVVWESMPDLEAVAKANTALFMRTVKRDPSLLGHEAFDGVRERFKAAVEGRVLGNLQANRDYVTAQMEAVGVTANTEAEAAETTADQDHAVRKAQVLAEQVALWQEGMTKAKGIKVGRNLKRRSGGYRRDFDTEVEVDAYFDPDAPPHIKGPPKGAMDGDYKAYDEVKQHYDTLDKAIKKVLADSPAVYAIVTNGEAGAAKDFAKQDTKQARAQLGGAMTKMGTKIDEAVPLVGDDLDYRDFIPVHQQLMATGPFAGELEKAIIARDVEGHEMGKVLRSLALGGLSAAAFLVAEFATAGMATFIAVAVGIGASVGNAAISIEDYLDKAKAIDAHTGDARNDIVTQEQVDSALFQAVMDSALAFIDGAVGVVGAMNKLGGPAAKLLEAAEAGAAKMGTAGLSEALSGADLGLKRLAIEKSLGEAGIEATVKASGKSAEELAGIVGSESDAGKRLLAAGGMGKDALDGLLANLVDFAKLDPGQQSATMRAAIDQFGYAGALRRAGGWKTVTKTLGEGHPIATELDAWRSSLVRDMQLWMETASKGESKAVQTGTAAATSDVDISTVGAEAAQQADRALEYIARRAGVSRAELETVLDLDAAVNPARMHLQDVVKGLSPQARAAIEREAALFEEALSKARADGTFKPLSKEQIGALNQRMDDWSAALAKLEADGGSEAQKAALIQKIGRTQAEVLASSDTMYGTGGSIRKWVTERPPANPGAKSDLEKLAEAGVKIDPAAATIWPGQRFTSILGEGPFLDRAFASIVGGVEGPALINAIKDLGKHGGRVVEILGRDVAVTGMSAAKMDRLAKELRRWMAVSKGPLAEAVKDSAALALIRGELAGQIGQLRTAMTNGIGALRAQAQLGPALSAADLAGIDAWVRAQAAAQLRGQAILDHLLSLEQAVSLPAKVGTAAAAAEPNTSTPEGPAYSPPPSSAP</sequence>